<gene>
    <name evidence="2" type="ORF">A8950_0803</name>
</gene>
<evidence type="ECO:0000313" key="3">
    <source>
        <dbReference type="Proteomes" id="UP000295783"/>
    </source>
</evidence>
<sequence length="383" mass="42629">MICGLDAAGDAFSRLVQEIYEAASAPELWPRIMNGIAADIGAESTHLMVYDAARRTEILNRFEHGEPEAIRAYMRDYLPIDPRVPRRLHTDAGAVIADRDIWSAEERQNSPVYQDFQLKNGLHDITGAHMSMGGTLIWYGVAKGRPGVFSRRETMRLQAFMPHIAQSLRLHLHLRDIATQRDMLGQLWHDSGKAVLLVDARGRIRFSNRLAEELIRAGMMQQQEGALAFSDSRTNAALQRAIATMRNPTPSSADPASGTGALVVDARTGRQFGVRLMRQLSGPGEMDVPGEMILVTVTPLDLEHSFSELELQRFAALFDLTDAELRVVGALAAGEDVESFARARRIKGDTARKQLKAALAKTGSRGQKDLLRRIERFCFLRTR</sequence>
<dbReference type="SMART" id="SM00421">
    <property type="entry name" value="HTH_LUXR"/>
    <property type="match status" value="1"/>
</dbReference>
<feature type="domain" description="HTH luxR-type" evidence="1">
    <location>
        <begin position="317"/>
        <end position="374"/>
    </location>
</feature>
<evidence type="ECO:0000259" key="1">
    <source>
        <dbReference type="SMART" id="SM00421"/>
    </source>
</evidence>
<dbReference type="GO" id="GO:0006355">
    <property type="term" value="P:regulation of DNA-templated transcription"/>
    <property type="evidence" value="ECO:0007669"/>
    <property type="project" value="InterPro"/>
</dbReference>
<organism evidence="2 3">
    <name type="scientific">Dongia mobilis</name>
    <dbReference type="NCBI Taxonomy" id="578943"/>
    <lineage>
        <taxon>Bacteria</taxon>
        <taxon>Pseudomonadati</taxon>
        <taxon>Pseudomonadota</taxon>
        <taxon>Alphaproteobacteria</taxon>
        <taxon>Rhodospirillales</taxon>
        <taxon>Dongiaceae</taxon>
        <taxon>Dongia</taxon>
    </lineage>
</organism>
<protein>
    <recommendedName>
        <fullName evidence="1">HTH luxR-type domain-containing protein</fullName>
    </recommendedName>
</protein>
<dbReference type="InterPro" id="IPR016032">
    <property type="entry name" value="Sig_transdc_resp-reg_C-effctor"/>
</dbReference>
<dbReference type="InterPro" id="IPR000792">
    <property type="entry name" value="Tscrpt_reg_LuxR_C"/>
</dbReference>
<dbReference type="Proteomes" id="UP000295783">
    <property type="component" value="Unassembled WGS sequence"/>
</dbReference>
<proteinExistence type="predicted"/>
<dbReference type="AlphaFoldDB" id="A0A4R6WRN2"/>
<accession>A0A4R6WRN2</accession>
<dbReference type="RefSeq" id="WP_133612294.1">
    <property type="nucleotide sequence ID" value="NZ_SNYW01000006.1"/>
</dbReference>
<dbReference type="EMBL" id="SNYW01000006">
    <property type="protein sequence ID" value="TDQ84255.1"/>
    <property type="molecule type" value="Genomic_DNA"/>
</dbReference>
<name>A0A4R6WRN2_9PROT</name>
<evidence type="ECO:0000313" key="2">
    <source>
        <dbReference type="EMBL" id="TDQ84255.1"/>
    </source>
</evidence>
<keyword evidence="3" id="KW-1185">Reference proteome</keyword>
<dbReference type="SUPFAM" id="SSF46894">
    <property type="entry name" value="C-terminal effector domain of the bipartite response regulators"/>
    <property type="match status" value="1"/>
</dbReference>
<reference evidence="2 3" key="1">
    <citation type="submission" date="2019-03" db="EMBL/GenBank/DDBJ databases">
        <title>Genomic Encyclopedia of Type Strains, Phase III (KMG-III): the genomes of soil and plant-associated and newly described type strains.</title>
        <authorList>
            <person name="Whitman W."/>
        </authorList>
    </citation>
    <scope>NUCLEOTIDE SEQUENCE [LARGE SCALE GENOMIC DNA]</scope>
    <source>
        <strain evidence="2 3">CGMCC 1.7660</strain>
    </source>
</reference>
<dbReference type="OrthoDB" id="7321545at2"/>
<dbReference type="GO" id="GO:0003677">
    <property type="term" value="F:DNA binding"/>
    <property type="evidence" value="ECO:0007669"/>
    <property type="project" value="InterPro"/>
</dbReference>
<comment type="caution">
    <text evidence="2">The sequence shown here is derived from an EMBL/GenBank/DDBJ whole genome shotgun (WGS) entry which is preliminary data.</text>
</comment>